<evidence type="ECO:0000259" key="1">
    <source>
        <dbReference type="Pfam" id="PF00535"/>
    </source>
</evidence>
<keyword evidence="2" id="KW-0328">Glycosyltransferase</keyword>
<evidence type="ECO:0000313" key="2">
    <source>
        <dbReference type="EMBL" id="XBS68541.1"/>
    </source>
</evidence>
<dbReference type="Pfam" id="PF00535">
    <property type="entry name" value="Glycos_transf_2"/>
    <property type="match status" value="1"/>
</dbReference>
<name>A0AAU7Q821_9GAMM</name>
<dbReference type="AlphaFoldDB" id="A0AAU7Q821"/>
<gene>
    <name evidence="2" type="ORF">ABK905_17860</name>
</gene>
<dbReference type="Gene3D" id="3.90.550.10">
    <property type="entry name" value="Spore Coat Polysaccharide Biosynthesis Protein SpsA, Chain A"/>
    <property type="match status" value="1"/>
</dbReference>
<dbReference type="CDD" id="cd00761">
    <property type="entry name" value="Glyco_tranf_GTA_type"/>
    <property type="match status" value="1"/>
</dbReference>
<proteinExistence type="predicted"/>
<dbReference type="InterPro" id="IPR001173">
    <property type="entry name" value="Glyco_trans_2-like"/>
</dbReference>
<sequence>MADDKVTVYISTCNRLELLKRAVSSVLTQDYTNIELIICDDASNDGTKQYSLEISQNDPRVKYMRNDFNKGACATRNLAIFSATGKFITGLDDDDTFSSNRISYFISNWDEKYSFLCANFTNKFDDKEFLNYSNNTGQTFCLNDILFENQASNQIFTLTSRLVSIGGFDISVKRLQDWDTWLKLTSMYGQFLRLPASTYVMYHNHSINTVRVSNSYSFLKALEDLRDRNIDLYDVKSLVIMNHIISLGNKTMRLTDYIHFLYLLRNIKLFFSYVYQYRIKKKI</sequence>
<feature type="domain" description="Glycosyltransferase 2-like" evidence="1">
    <location>
        <begin position="7"/>
        <end position="136"/>
    </location>
</feature>
<accession>A0AAU7Q821</accession>
<keyword evidence="2" id="KW-0808">Transferase</keyword>
<organism evidence="2">
    <name type="scientific">Acerihabitans sp. KWT182</name>
    <dbReference type="NCBI Taxonomy" id="3157919"/>
    <lineage>
        <taxon>Bacteria</taxon>
        <taxon>Pseudomonadati</taxon>
        <taxon>Pseudomonadota</taxon>
        <taxon>Gammaproteobacteria</taxon>
        <taxon>Enterobacterales</taxon>
        <taxon>Pectobacteriaceae</taxon>
        <taxon>Acerihabitans</taxon>
    </lineage>
</organism>
<dbReference type="EC" id="2.4.-.-" evidence="2"/>
<dbReference type="GO" id="GO:0016757">
    <property type="term" value="F:glycosyltransferase activity"/>
    <property type="evidence" value="ECO:0007669"/>
    <property type="project" value="UniProtKB-KW"/>
</dbReference>
<dbReference type="PANTHER" id="PTHR43685">
    <property type="entry name" value="GLYCOSYLTRANSFERASE"/>
    <property type="match status" value="1"/>
</dbReference>
<protein>
    <submittedName>
        <fullName evidence="2">Glycosyltransferase</fullName>
        <ecNumber evidence="2">2.4.-.-</ecNumber>
    </submittedName>
</protein>
<dbReference type="InterPro" id="IPR050834">
    <property type="entry name" value="Glycosyltransf_2"/>
</dbReference>
<dbReference type="PANTHER" id="PTHR43685:SF2">
    <property type="entry name" value="GLYCOSYLTRANSFERASE 2-LIKE DOMAIN-CONTAINING PROTEIN"/>
    <property type="match status" value="1"/>
</dbReference>
<dbReference type="InterPro" id="IPR029044">
    <property type="entry name" value="Nucleotide-diphossugar_trans"/>
</dbReference>
<dbReference type="SUPFAM" id="SSF53448">
    <property type="entry name" value="Nucleotide-diphospho-sugar transferases"/>
    <property type="match status" value="1"/>
</dbReference>
<reference evidence="2" key="1">
    <citation type="submission" date="2024-06" db="EMBL/GenBank/DDBJ databases">
        <authorList>
            <person name="Coelho C."/>
            <person name="Bento M."/>
            <person name="Garcia E."/>
            <person name="Camelo A."/>
            <person name="Brandao I."/>
            <person name="Espirito Santo C."/>
            <person name="Trovao J."/>
            <person name="Verissimo A."/>
            <person name="Costa J."/>
            <person name="Tiago I."/>
        </authorList>
    </citation>
    <scope>NUCLEOTIDE SEQUENCE</scope>
    <source>
        <strain evidence="2">KWT182</strain>
    </source>
</reference>
<dbReference type="EMBL" id="CP157947">
    <property type="protein sequence ID" value="XBS68541.1"/>
    <property type="molecule type" value="Genomic_DNA"/>
</dbReference>